<dbReference type="InterPro" id="IPR020904">
    <property type="entry name" value="Sc_DH/Rdtase_CS"/>
</dbReference>
<accession>A0A0F9H0K6</accession>
<dbReference type="PRINTS" id="PR00081">
    <property type="entry name" value="GDHRDH"/>
</dbReference>
<dbReference type="AlphaFoldDB" id="A0A0F9H0K6"/>
<evidence type="ECO:0008006" key="4">
    <source>
        <dbReference type="Google" id="ProtNLM"/>
    </source>
</evidence>
<evidence type="ECO:0000256" key="2">
    <source>
        <dbReference type="ARBA" id="ARBA00023002"/>
    </source>
</evidence>
<dbReference type="FunFam" id="3.40.50.720:FF:000084">
    <property type="entry name" value="Short-chain dehydrogenase reductase"/>
    <property type="match status" value="1"/>
</dbReference>
<dbReference type="Gene3D" id="3.40.50.720">
    <property type="entry name" value="NAD(P)-binding Rossmann-like Domain"/>
    <property type="match status" value="1"/>
</dbReference>
<protein>
    <recommendedName>
        <fullName evidence="4">3-oxoacyl-ACP reductase</fullName>
    </recommendedName>
</protein>
<sequence length="263" mass="28982">MGKFDGKVAFITGGASGLAKEAAKDFATEGAKVIIFDFDKENGSRVETEIKSAGGEALYIEGDVRKSDSVEEGVKKAFEKYGAVDFLLHSAGILKDGMIHKLAEEDWDDVINTHLKGFYLSMQACVKRWINYCKENPKENIAEYPDRRIITISSQAAEGNIGQLNYAAAKAGMLGMIKTAGLELIRYNIRTHAIMPTLIETPILKDLLSKQEGKWRKYYSGRIPLGIGEAKYVSQVILFLCSEAAWFMNGEVVGINGGRLDKV</sequence>
<comment type="caution">
    <text evidence="3">The sequence shown here is derived from an EMBL/GenBank/DDBJ whole genome shotgun (WGS) entry which is preliminary data.</text>
</comment>
<keyword evidence="2" id="KW-0560">Oxidoreductase</keyword>
<dbReference type="EMBL" id="LAZR01026408">
    <property type="protein sequence ID" value="KKL68837.1"/>
    <property type="molecule type" value="Genomic_DNA"/>
</dbReference>
<dbReference type="PANTHER" id="PTHR42760:SF133">
    <property type="entry name" value="3-OXOACYL-[ACYL-CARRIER-PROTEIN] REDUCTASE"/>
    <property type="match status" value="1"/>
</dbReference>
<dbReference type="GO" id="GO:0016616">
    <property type="term" value="F:oxidoreductase activity, acting on the CH-OH group of donors, NAD or NADP as acceptor"/>
    <property type="evidence" value="ECO:0007669"/>
    <property type="project" value="TreeGrafter"/>
</dbReference>
<dbReference type="GO" id="GO:0048038">
    <property type="term" value="F:quinone binding"/>
    <property type="evidence" value="ECO:0007669"/>
    <property type="project" value="TreeGrafter"/>
</dbReference>
<evidence type="ECO:0000313" key="3">
    <source>
        <dbReference type="EMBL" id="KKL68837.1"/>
    </source>
</evidence>
<comment type="similarity">
    <text evidence="1">Belongs to the short-chain dehydrogenases/reductases (SDR) family.</text>
</comment>
<dbReference type="SUPFAM" id="SSF51735">
    <property type="entry name" value="NAD(P)-binding Rossmann-fold domains"/>
    <property type="match status" value="1"/>
</dbReference>
<name>A0A0F9H0K6_9ZZZZ</name>
<dbReference type="GO" id="GO:0006633">
    <property type="term" value="P:fatty acid biosynthetic process"/>
    <property type="evidence" value="ECO:0007669"/>
    <property type="project" value="TreeGrafter"/>
</dbReference>
<dbReference type="InterPro" id="IPR036291">
    <property type="entry name" value="NAD(P)-bd_dom_sf"/>
</dbReference>
<proteinExistence type="inferred from homology"/>
<dbReference type="PANTHER" id="PTHR42760">
    <property type="entry name" value="SHORT-CHAIN DEHYDROGENASES/REDUCTASES FAMILY MEMBER"/>
    <property type="match status" value="1"/>
</dbReference>
<dbReference type="InterPro" id="IPR002347">
    <property type="entry name" value="SDR_fam"/>
</dbReference>
<gene>
    <name evidence="3" type="ORF">LCGC14_2120980</name>
</gene>
<reference evidence="3" key="1">
    <citation type="journal article" date="2015" name="Nature">
        <title>Complex archaea that bridge the gap between prokaryotes and eukaryotes.</title>
        <authorList>
            <person name="Spang A."/>
            <person name="Saw J.H."/>
            <person name="Jorgensen S.L."/>
            <person name="Zaremba-Niedzwiedzka K."/>
            <person name="Martijn J."/>
            <person name="Lind A.E."/>
            <person name="van Eijk R."/>
            <person name="Schleper C."/>
            <person name="Guy L."/>
            <person name="Ettema T.J."/>
        </authorList>
    </citation>
    <scope>NUCLEOTIDE SEQUENCE</scope>
</reference>
<organism evidence="3">
    <name type="scientific">marine sediment metagenome</name>
    <dbReference type="NCBI Taxonomy" id="412755"/>
    <lineage>
        <taxon>unclassified sequences</taxon>
        <taxon>metagenomes</taxon>
        <taxon>ecological metagenomes</taxon>
    </lineage>
</organism>
<dbReference type="PROSITE" id="PS00061">
    <property type="entry name" value="ADH_SHORT"/>
    <property type="match status" value="1"/>
</dbReference>
<dbReference type="Pfam" id="PF13561">
    <property type="entry name" value="adh_short_C2"/>
    <property type="match status" value="1"/>
</dbReference>
<evidence type="ECO:0000256" key="1">
    <source>
        <dbReference type="ARBA" id="ARBA00006484"/>
    </source>
</evidence>